<sequence length="118" mass="14000">MELSRKVTKKKNLIKNKITQYKSLGVYSHYTHNVELNEFYQNICTVGLGKQSEQKSLGVYSHYINLIEFVEFYQNICMVNLGKQVYFKFSKDKIYKKFQQIKKSLNRNLLGFITTIQI</sequence>
<comment type="caution">
    <text evidence="1">The sequence shown here is derived from an EMBL/GenBank/DDBJ whole genome shotgun (WGS) entry which is preliminary data.</text>
</comment>
<evidence type="ECO:0000313" key="2">
    <source>
        <dbReference type="Proteomes" id="UP000054937"/>
    </source>
</evidence>
<gene>
    <name evidence="1" type="ORF">PPERSA_00351</name>
</gene>
<dbReference type="EMBL" id="LDAU01000085">
    <property type="protein sequence ID" value="KRX07194.1"/>
    <property type="molecule type" value="Genomic_DNA"/>
</dbReference>
<name>A0A0V0QYP8_PSEPJ</name>
<proteinExistence type="predicted"/>
<reference evidence="1 2" key="1">
    <citation type="journal article" date="2015" name="Sci. Rep.">
        <title>Genome of the facultative scuticociliatosis pathogen Pseudocohnilembus persalinus provides insight into its virulence through horizontal gene transfer.</title>
        <authorList>
            <person name="Xiong J."/>
            <person name="Wang G."/>
            <person name="Cheng J."/>
            <person name="Tian M."/>
            <person name="Pan X."/>
            <person name="Warren A."/>
            <person name="Jiang C."/>
            <person name="Yuan D."/>
            <person name="Miao W."/>
        </authorList>
    </citation>
    <scope>NUCLEOTIDE SEQUENCE [LARGE SCALE GENOMIC DNA]</scope>
    <source>
        <strain evidence="1">36N120E</strain>
    </source>
</reference>
<keyword evidence="2" id="KW-1185">Reference proteome</keyword>
<dbReference type="InParanoid" id="A0A0V0QYP8"/>
<evidence type="ECO:0000313" key="1">
    <source>
        <dbReference type="EMBL" id="KRX07194.1"/>
    </source>
</evidence>
<organism evidence="1 2">
    <name type="scientific">Pseudocohnilembus persalinus</name>
    <name type="common">Ciliate</name>
    <dbReference type="NCBI Taxonomy" id="266149"/>
    <lineage>
        <taxon>Eukaryota</taxon>
        <taxon>Sar</taxon>
        <taxon>Alveolata</taxon>
        <taxon>Ciliophora</taxon>
        <taxon>Intramacronucleata</taxon>
        <taxon>Oligohymenophorea</taxon>
        <taxon>Scuticociliatia</taxon>
        <taxon>Philasterida</taxon>
        <taxon>Pseudocohnilembidae</taxon>
        <taxon>Pseudocohnilembus</taxon>
    </lineage>
</organism>
<protein>
    <submittedName>
        <fullName evidence="1">Uncharacterized protein</fullName>
    </submittedName>
</protein>
<dbReference type="AlphaFoldDB" id="A0A0V0QYP8"/>
<accession>A0A0V0QYP8</accession>
<dbReference type="Proteomes" id="UP000054937">
    <property type="component" value="Unassembled WGS sequence"/>
</dbReference>